<accession>B0EI44</accession>
<gene>
    <name evidence="2" type="ORF">EDI_330320</name>
</gene>
<dbReference type="KEGG" id="edi:EDI_330320"/>
<evidence type="ECO:0000313" key="2">
    <source>
        <dbReference type="EMBL" id="EDR25802.1"/>
    </source>
</evidence>
<dbReference type="Proteomes" id="UP000008076">
    <property type="component" value="Unassembled WGS sequence"/>
</dbReference>
<keyword evidence="3" id="KW-1185">Reference proteome</keyword>
<organism evidence="3">
    <name type="scientific">Entamoeba dispar (strain ATCC PRA-260 / SAW760)</name>
    <dbReference type="NCBI Taxonomy" id="370354"/>
    <lineage>
        <taxon>Eukaryota</taxon>
        <taxon>Amoebozoa</taxon>
        <taxon>Evosea</taxon>
        <taxon>Archamoebae</taxon>
        <taxon>Mastigamoebida</taxon>
        <taxon>Entamoebidae</taxon>
        <taxon>Entamoeba</taxon>
    </lineage>
</organism>
<feature type="compositionally biased region" description="Polar residues" evidence="1">
    <location>
        <begin position="70"/>
        <end position="86"/>
    </location>
</feature>
<reference evidence="3" key="1">
    <citation type="submission" date="2007-12" db="EMBL/GenBank/DDBJ databases">
        <title>Annotation of Entamoeba dispar SAW760.</title>
        <authorList>
            <person name="Lorenzi H."/>
            <person name="Inman J."/>
            <person name="Schobel S."/>
            <person name="Amedeo P."/>
            <person name="Caler E."/>
        </authorList>
    </citation>
    <scope>NUCLEOTIDE SEQUENCE [LARGE SCALE GENOMIC DNA]</scope>
    <source>
        <strain evidence="3">ATCC PRA-260 / SAW760</strain>
    </source>
</reference>
<evidence type="ECO:0000313" key="3">
    <source>
        <dbReference type="Proteomes" id="UP000008076"/>
    </source>
</evidence>
<feature type="region of interest" description="Disordered" evidence="1">
    <location>
        <begin position="44"/>
        <end position="114"/>
    </location>
</feature>
<name>B0EI44_ENTDS</name>
<evidence type="ECO:0000256" key="1">
    <source>
        <dbReference type="SAM" id="MobiDB-lite"/>
    </source>
</evidence>
<dbReference type="GeneID" id="5882952"/>
<feature type="compositionally biased region" description="Basic and acidic residues" evidence="1">
    <location>
        <begin position="88"/>
        <end position="107"/>
    </location>
</feature>
<dbReference type="EMBL" id="DS549392">
    <property type="protein sequence ID" value="EDR25802.1"/>
    <property type="molecule type" value="Genomic_DNA"/>
</dbReference>
<protein>
    <submittedName>
        <fullName evidence="2">Uncharacterized protein</fullName>
    </submittedName>
</protein>
<sequence>MRDEMFMSAQHWEEEQQKRIKTRVNTQIIPESERKKIIEEDQTKLKRKKKQEKELFPTLGEGRNLPIPQKPSSKTWSQIARSTSIEAQKAKKERMDLEKARLDDSKFPKLGSNK</sequence>
<dbReference type="RefSeq" id="XP_001737895.1">
    <property type="nucleotide sequence ID" value="XM_001737843.1"/>
</dbReference>
<dbReference type="VEuPathDB" id="AmoebaDB:EDI_330320"/>
<proteinExistence type="predicted"/>
<dbReference type="OrthoDB" id="19348at2759"/>
<dbReference type="AlphaFoldDB" id="B0EI44"/>